<keyword evidence="3" id="KW-1185">Reference proteome</keyword>
<evidence type="ECO:0000256" key="1">
    <source>
        <dbReference type="SAM" id="MobiDB-lite"/>
    </source>
</evidence>
<evidence type="ECO:0000313" key="3">
    <source>
        <dbReference type="Proteomes" id="UP000250235"/>
    </source>
</evidence>
<dbReference type="AlphaFoldDB" id="A0A2Z7AGB5"/>
<name>A0A2Z7AGB5_9LAMI</name>
<feature type="region of interest" description="Disordered" evidence="1">
    <location>
        <begin position="156"/>
        <end position="177"/>
    </location>
</feature>
<dbReference type="EMBL" id="KV015075">
    <property type="protein sequence ID" value="KZV20875.1"/>
    <property type="molecule type" value="Genomic_DNA"/>
</dbReference>
<reference evidence="2 3" key="1">
    <citation type="journal article" date="2015" name="Proc. Natl. Acad. Sci. U.S.A.">
        <title>The resurrection genome of Boea hygrometrica: A blueprint for survival of dehydration.</title>
        <authorList>
            <person name="Xiao L."/>
            <person name="Yang G."/>
            <person name="Zhang L."/>
            <person name="Yang X."/>
            <person name="Zhao S."/>
            <person name="Ji Z."/>
            <person name="Zhou Q."/>
            <person name="Hu M."/>
            <person name="Wang Y."/>
            <person name="Chen M."/>
            <person name="Xu Y."/>
            <person name="Jin H."/>
            <person name="Xiao X."/>
            <person name="Hu G."/>
            <person name="Bao F."/>
            <person name="Hu Y."/>
            <person name="Wan P."/>
            <person name="Li L."/>
            <person name="Deng X."/>
            <person name="Kuang T."/>
            <person name="Xiang C."/>
            <person name="Zhu J.K."/>
            <person name="Oliver M.J."/>
            <person name="He Y."/>
        </authorList>
    </citation>
    <scope>NUCLEOTIDE SEQUENCE [LARGE SCALE GENOMIC DNA]</scope>
    <source>
        <strain evidence="3">cv. XS01</strain>
    </source>
</reference>
<sequence length="177" mass="19447">MKVLFSATDIPFKPSNKKKDTKVEYRLLHDIVAKSLSAKAGSFYVMTTKLFYMMVTISARMKINWGHVLFKTLVSMVSSPGKQSPGYAVQISILLEKLVKVDLGESVALHPLKVLNNKLVLYYLKKNQGSPHAGEVSKISGDKAEALAEPKKEKLMKKNIAAGSSAAPAKSPKRTKL</sequence>
<dbReference type="Proteomes" id="UP000250235">
    <property type="component" value="Unassembled WGS sequence"/>
</dbReference>
<accession>A0A2Z7AGB5</accession>
<evidence type="ECO:0000313" key="2">
    <source>
        <dbReference type="EMBL" id="KZV20875.1"/>
    </source>
</evidence>
<feature type="compositionally biased region" description="Low complexity" evidence="1">
    <location>
        <begin position="161"/>
        <end position="170"/>
    </location>
</feature>
<gene>
    <name evidence="2" type="ORF">F511_25965</name>
</gene>
<organism evidence="2 3">
    <name type="scientific">Dorcoceras hygrometricum</name>
    <dbReference type="NCBI Taxonomy" id="472368"/>
    <lineage>
        <taxon>Eukaryota</taxon>
        <taxon>Viridiplantae</taxon>
        <taxon>Streptophyta</taxon>
        <taxon>Embryophyta</taxon>
        <taxon>Tracheophyta</taxon>
        <taxon>Spermatophyta</taxon>
        <taxon>Magnoliopsida</taxon>
        <taxon>eudicotyledons</taxon>
        <taxon>Gunneridae</taxon>
        <taxon>Pentapetalae</taxon>
        <taxon>asterids</taxon>
        <taxon>lamiids</taxon>
        <taxon>Lamiales</taxon>
        <taxon>Gesneriaceae</taxon>
        <taxon>Didymocarpoideae</taxon>
        <taxon>Trichosporeae</taxon>
        <taxon>Loxocarpinae</taxon>
        <taxon>Dorcoceras</taxon>
    </lineage>
</organism>
<proteinExistence type="predicted"/>
<protein>
    <submittedName>
        <fullName evidence="2">Uncharacterized protein</fullName>
    </submittedName>
</protein>